<dbReference type="FunFam" id="3.10.290.10:FF:000025">
    <property type="entry name" value="30S ribosomal subunit S4"/>
    <property type="match status" value="1"/>
</dbReference>
<dbReference type="Pfam" id="PF01479">
    <property type="entry name" value="S4"/>
    <property type="match status" value="1"/>
</dbReference>
<dbReference type="OrthoDB" id="3356781at2759"/>
<dbReference type="InParanoid" id="A0A1D2VCT1"/>
<dbReference type="InterPro" id="IPR002942">
    <property type="entry name" value="S4_RNA-bd"/>
</dbReference>
<evidence type="ECO:0000256" key="1">
    <source>
        <dbReference type="ARBA" id="ARBA00004173"/>
    </source>
</evidence>
<proteinExistence type="inferred from homology"/>
<keyword evidence="7" id="KW-0687">Ribonucleoprotein</keyword>
<feature type="domain" description="RNA-binding S4" evidence="12">
    <location>
        <begin position="102"/>
        <end position="162"/>
    </location>
</feature>
<dbReference type="InterPro" id="IPR036986">
    <property type="entry name" value="S4_RNA-bd_sf"/>
</dbReference>
<accession>A0A1D2VCT1</accession>
<name>A0A1D2VCT1_9ASCO</name>
<keyword evidence="5" id="KW-0689">Ribosomal protein</keyword>
<dbReference type="PANTHER" id="PTHR11831">
    <property type="entry name" value="30S 40S RIBOSOMAL PROTEIN"/>
    <property type="match status" value="1"/>
</dbReference>
<dbReference type="GO" id="GO:0042274">
    <property type="term" value="P:ribosomal small subunit biogenesis"/>
    <property type="evidence" value="ECO:0007669"/>
    <property type="project" value="TreeGrafter"/>
</dbReference>
<dbReference type="GO" id="GO:0003735">
    <property type="term" value="F:structural constituent of ribosome"/>
    <property type="evidence" value="ECO:0007669"/>
    <property type="project" value="EnsemblFungi"/>
</dbReference>
<dbReference type="PROSITE" id="PS00632">
    <property type="entry name" value="RIBOSOMAL_S4"/>
    <property type="match status" value="1"/>
</dbReference>
<dbReference type="STRING" id="1344418.A0A1D2VCT1"/>
<gene>
    <name evidence="13" type="ORF">ASCRUDRAFT_77180</name>
</gene>
<keyword evidence="4 10" id="KW-0694">RNA-binding</keyword>
<feature type="region of interest" description="Disordered" evidence="11">
    <location>
        <begin position="322"/>
        <end position="387"/>
    </location>
</feature>
<dbReference type="InterPro" id="IPR018079">
    <property type="entry name" value="Ribosomal_uS4_CS"/>
</dbReference>
<evidence type="ECO:0000256" key="5">
    <source>
        <dbReference type="ARBA" id="ARBA00022980"/>
    </source>
</evidence>
<dbReference type="AlphaFoldDB" id="A0A1D2VCT1"/>
<dbReference type="SUPFAM" id="SSF55174">
    <property type="entry name" value="Alpha-L RNA-binding motif"/>
    <property type="match status" value="1"/>
</dbReference>
<keyword evidence="6" id="KW-0496">Mitochondrion</keyword>
<dbReference type="CDD" id="cd00165">
    <property type="entry name" value="S4"/>
    <property type="match status" value="1"/>
</dbReference>
<evidence type="ECO:0000256" key="11">
    <source>
        <dbReference type="SAM" id="MobiDB-lite"/>
    </source>
</evidence>
<evidence type="ECO:0000256" key="3">
    <source>
        <dbReference type="ARBA" id="ARBA00022730"/>
    </source>
</evidence>
<comment type="function">
    <text evidence="8">Component of the mitochondrial ribosome (mitoribosome), a dedicated translation machinery responsible for the synthesis of mitochondrial genome-encoded proteins, including at least some of the essential transmembrane subunits of the mitochondrial respiratory chain. The mitoribosomes are attached to the mitochondrial inner membrane and translation products are cotranslationally integrated into the membrane.</text>
</comment>
<evidence type="ECO:0000256" key="9">
    <source>
        <dbReference type="ARBA" id="ARBA00071419"/>
    </source>
</evidence>
<evidence type="ECO:0000256" key="7">
    <source>
        <dbReference type="ARBA" id="ARBA00023274"/>
    </source>
</evidence>
<evidence type="ECO:0000313" key="13">
    <source>
        <dbReference type="EMBL" id="ODV59445.1"/>
    </source>
</evidence>
<dbReference type="EMBL" id="KV454486">
    <property type="protein sequence ID" value="ODV59445.1"/>
    <property type="molecule type" value="Genomic_DNA"/>
</dbReference>
<evidence type="ECO:0000256" key="4">
    <source>
        <dbReference type="ARBA" id="ARBA00022884"/>
    </source>
</evidence>
<dbReference type="FunCoup" id="A0A1D2VCT1">
    <property type="interactions" value="138"/>
</dbReference>
<evidence type="ECO:0000256" key="10">
    <source>
        <dbReference type="PROSITE-ProRule" id="PRU00182"/>
    </source>
</evidence>
<evidence type="ECO:0000256" key="8">
    <source>
        <dbReference type="ARBA" id="ARBA00037226"/>
    </source>
</evidence>
<keyword evidence="3 10" id="KW-0699">rRNA-binding</keyword>
<dbReference type="SMART" id="SM00363">
    <property type="entry name" value="S4"/>
    <property type="match status" value="1"/>
</dbReference>
<dbReference type="RefSeq" id="XP_020045752.1">
    <property type="nucleotide sequence ID" value="XM_020193752.1"/>
</dbReference>
<comment type="similarity">
    <text evidence="2">Belongs to the universal ribosomal protein uS4 family.</text>
</comment>
<evidence type="ECO:0000256" key="6">
    <source>
        <dbReference type="ARBA" id="ARBA00023128"/>
    </source>
</evidence>
<evidence type="ECO:0000259" key="12">
    <source>
        <dbReference type="SMART" id="SM00363"/>
    </source>
</evidence>
<dbReference type="Gene3D" id="3.10.290.10">
    <property type="entry name" value="RNA-binding S4 domain"/>
    <property type="match status" value="1"/>
</dbReference>
<feature type="compositionally biased region" description="Basic and acidic residues" evidence="11">
    <location>
        <begin position="322"/>
        <end position="371"/>
    </location>
</feature>
<reference evidence="14" key="1">
    <citation type="submission" date="2016-05" db="EMBL/GenBank/DDBJ databases">
        <title>Comparative genomics of biotechnologically important yeasts.</title>
        <authorList>
            <consortium name="DOE Joint Genome Institute"/>
            <person name="Riley R."/>
            <person name="Haridas S."/>
            <person name="Wolfe K.H."/>
            <person name="Lopes M.R."/>
            <person name="Hittinger C.T."/>
            <person name="Goker M."/>
            <person name="Salamov A."/>
            <person name="Wisecaver J."/>
            <person name="Long T.M."/>
            <person name="Aerts A.L."/>
            <person name="Barry K."/>
            <person name="Choi C."/>
            <person name="Clum A."/>
            <person name="Coughlan A.Y."/>
            <person name="Deshpande S."/>
            <person name="Douglass A.P."/>
            <person name="Hanson S.J."/>
            <person name="Klenk H.-P."/>
            <person name="Labutti K."/>
            <person name="Lapidus A."/>
            <person name="Lindquist E."/>
            <person name="Lipzen A."/>
            <person name="Meier-Kolthoff J.P."/>
            <person name="Ohm R.A."/>
            <person name="Otillar R.P."/>
            <person name="Pangilinan J."/>
            <person name="Peng Y."/>
            <person name="Rokas A."/>
            <person name="Rosa C.A."/>
            <person name="Scheuner C."/>
            <person name="Sibirny A.A."/>
            <person name="Slot J.C."/>
            <person name="Stielow J.B."/>
            <person name="Sun H."/>
            <person name="Kurtzman C.P."/>
            <person name="Blackwell M."/>
            <person name="Grigoriev I.V."/>
            <person name="Jeffries T.W."/>
        </authorList>
    </citation>
    <scope>NUCLEOTIDE SEQUENCE [LARGE SCALE GENOMIC DNA]</scope>
    <source>
        <strain evidence="14">DSM 1968</strain>
    </source>
</reference>
<dbReference type="Proteomes" id="UP000095038">
    <property type="component" value="Unassembled WGS sequence"/>
</dbReference>
<dbReference type="PROSITE" id="PS50889">
    <property type="entry name" value="S4"/>
    <property type="match status" value="1"/>
</dbReference>
<keyword evidence="14" id="KW-1185">Reference proteome</keyword>
<protein>
    <recommendedName>
        <fullName evidence="9">Small ribosomal subunit protein uS4m</fullName>
    </recommendedName>
</protein>
<dbReference type="PANTHER" id="PTHR11831:SF4">
    <property type="entry name" value="SMALL RIBOSOMAL SUBUNIT PROTEIN US4M"/>
    <property type="match status" value="1"/>
</dbReference>
<evidence type="ECO:0000313" key="14">
    <source>
        <dbReference type="Proteomes" id="UP000095038"/>
    </source>
</evidence>
<sequence>MTRKISALNSLSRGHIRTSWNKYNLFNLYKKRNVNLRGKSLYQQKWYSKAESRAYHGEHLTEKQWSRTFVPNLKGVAQLDSGLQAHNTETPLVLQTYAPLERRLDFALFRSFFASSVRQARRFILSSHVHVNGVKVIQPSYPLRPGDIFSCNPEKVLLALGAKKPSVKQAAKIDFVTVNKWNDFVKKAKENPEKTWNDQLLRKKHGWNGEIDRNTQRILIANSNKVVKKIIETEQEKCDPELILFDILRISSNAGNSDVAILKALTPKFGGNAKKCLTIYQDLLSTFENEIPPSLPNLSDQKLSKLVNRILGFNIQETDKTVKQETSTAKDLKDPKDPKDFKDSKDSKQSVEPKEQAASKGKELVDSKESVETNQNQENTKVDEEATSTFAELKRSEIFNSEEKKLQKKQEKEKTIKIKVKKLQSVKYTLNQITSSLRNQIDAEYNSKFINPNKDNFRVTDLVLDPEWHKNLKPHKPINIKEIVEDESNAKIFLPFQKGLYGRQEAEKPYFTPWKLRPFMGPFAIYPHHIEIDFDTCHAVYLSDPVARPGSSEVITPFGKDISERAFMFYQRKRL</sequence>
<dbReference type="GeneID" id="30967388"/>
<organism evidence="13 14">
    <name type="scientific">Ascoidea rubescens DSM 1968</name>
    <dbReference type="NCBI Taxonomy" id="1344418"/>
    <lineage>
        <taxon>Eukaryota</taxon>
        <taxon>Fungi</taxon>
        <taxon>Dikarya</taxon>
        <taxon>Ascomycota</taxon>
        <taxon>Saccharomycotina</taxon>
        <taxon>Saccharomycetes</taxon>
        <taxon>Ascoideaceae</taxon>
        <taxon>Ascoidea</taxon>
    </lineage>
</organism>
<comment type="subcellular location">
    <subcellularLocation>
        <location evidence="1">Mitochondrion</location>
    </subcellularLocation>
</comment>
<dbReference type="InterPro" id="IPR022801">
    <property type="entry name" value="Ribosomal_uS4"/>
</dbReference>
<evidence type="ECO:0000256" key="2">
    <source>
        <dbReference type="ARBA" id="ARBA00007465"/>
    </source>
</evidence>
<dbReference type="GO" id="GO:0019843">
    <property type="term" value="F:rRNA binding"/>
    <property type="evidence" value="ECO:0007669"/>
    <property type="project" value="UniProtKB-KW"/>
</dbReference>
<dbReference type="GO" id="GO:0005763">
    <property type="term" value="C:mitochondrial small ribosomal subunit"/>
    <property type="evidence" value="ECO:0007669"/>
    <property type="project" value="EnsemblFungi"/>
</dbReference>